<feature type="transmembrane region" description="Helical" evidence="8">
    <location>
        <begin position="249"/>
        <end position="272"/>
    </location>
</feature>
<reference evidence="10 11" key="1">
    <citation type="journal article" date="2014" name="Antonie Van Leeuwenhoek">
        <title>Hyphomonas beringensis sp. nov. and Hyphomonas chukchiensis sp. nov., isolated from surface seawater of the Bering Sea and Chukchi Sea.</title>
        <authorList>
            <person name="Li C."/>
            <person name="Lai Q."/>
            <person name="Li G."/>
            <person name="Dong C."/>
            <person name="Wang J."/>
            <person name="Liao Y."/>
            <person name="Shao Z."/>
        </authorList>
    </citation>
    <scope>NUCLEOTIDE SEQUENCE [LARGE SCALE GENOMIC DNA]</scope>
    <source>
        <strain evidence="10 11">22II1-22F38</strain>
    </source>
</reference>
<comment type="function">
    <text evidence="7">Part of the tripartite ATP-independent periplasmic (TRAP) transport system.</text>
</comment>
<comment type="caution">
    <text evidence="10">The sequence shown here is derived from an EMBL/GenBank/DDBJ whole genome shotgun (WGS) entry which is preliminary data.</text>
</comment>
<dbReference type="PANTHER" id="PTHR33362:SF7">
    <property type="entry name" value="SLL1103 PROTEIN"/>
    <property type="match status" value="1"/>
</dbReference>
<feature type="transmembrane region" description="Helical" evidence="8">
    <location>
        <begin position="278"/>
        <end position="295"/>
    </location>
</feature>
<comment type="subcellular location">
    <subcellularLocation>
        <location evidence="1 7">Cell inner membrane</location>
        <topology evidence="1 7">Multi-pass membrane protein</topology>
    </subcellularLocation>
</comment>
<proteinExistence type="predicted"/>
<evidence type="ECO:0000256" key="7">
    <source>
        <dbReference type="RuleBase" id="RU369079"/>
    </source>
</evidence>
<feature type="transmembrane region" description="Helical" evidence="8">
    <location>
        <begin position="439"/>
        <end position="456"/>
    </location>
</feature>
<evidence type="ECO:0000256" key="5">
    <source>
        <dbReference type="ARBA" id="ARBA00022989"/>
    </source>
</evidence>
<evidence type="ECO:0000256" key="6">
    <source>
        <dbReference type="ARBA" id="ARBA00023136"/>
    </source>
</evidence>
<evidence type="ECO:0000259" key="9">
    <source>
        <dbReference type="Pfam" id="PF06808"/>
    </source>
</evidence>
<feature type="transmembrane region" description="Helical" evidence="8">
    <location>
        <begin position="67"/>
        <end position="86"/>
    </location>
</feature>
<evidence type="ECO:0000256" key="1">
    <source>
        <dbReference type="ARBA" id="ARBA00004429"/>
    </source>
</evidence>
<feature type="transmembrane region" description="Helical" evidence="8">
    <location>
        <begin position="110"/>
        <end position="140"/>
    </location>
</feature>
<accession>A0A059E042</accession>
<dbReference type="InterPro" id="IPR010656">
    <property type="entry name" value="DctM"/>
</dbReference>
<dbReference type="AlphaFoldDB" id="A0A059E042"/>
<dbReference type="Proteomes" id="UP000024547">
    <property type="component" value="Unassembled WGS sequence"/>
</dbReference>
<keyword evidence="5 8" id="KW-1133">Transmembrane helix</keyword>
<dbReference type="PATRIC" id="fig|1280948.3.peg.2490"/>
<dbReference type="GO" id="GO:0005886">
    <property type="term" value="C:plasma membrane"/>
    <property type="evidence" value="ECO:0007669"/>
    <property type="project" value="UniProtKB-SubCell"/>
</dbReference>
<feature type="transmembrane region" description="Helical" evidence="8">
    <location>
        <begin position="33"/>
        <end position="55"/>
    </location>
</feature>
<feature type="transmembrane region" description="Helical" evidence="8">
    <location>
        <begin position="462"/>
        <end position="485"/>
    </location>
</feature>
<feature type="transmembrane region" description="Helical" evidence="8">
    <location>
        <begin position="7"/>
        <end position="27"/>
    </location>
</feature>
<feature type="transmembrane region" description="Helical" evidence="8">
    <location>
        <begin position="204"/>
        <end position="228"/>
    </location>
</feature>
<evidence type="ECO:0000256" key="8">
    <source>
        <dbReference type="SAM" id="Phobius"/>
    </source>
</evidence>
<dbReference type="eggNOG" id="COG4664">
    <property type="taxonomic scope" value="Bacteria"/>
</dbReference>
<feature type="domain" description="TRAP C4-dicarboxylate transport system permease DctM subunit" evidence="9">
    <location>
        <begin position="15"/>
        <end position="295"/>
    </location>
</feature>
<evidence type="ECO:0000313" key="11">
    <source>
        <dbReference type="Proteomes" id="UP000024547"/>
    </source>
</evidence>
<evidence type="ECO:0000256" key="4">
    <source>
        <dbReference type="ARBA" id="ARBA00022692"/>
    </source>
</evidence>
<dbReference type="STRING" id="1280948.HY36_06970"/>
<feature type="transmembrane region" description="Helical" evidence="8">
    <location>
        <begin position="505"/>
        <end position="526"/>
    </location>
</feature>
<feature type="transmembrane region" description="Helical" evidence="8">
    <location>
        <begin position="340"/>
        <end position="362"/>
    </location>
</feature>
<dbReference type="InterPro" id="IPR004681">
    <property type="entry name" value="TRAP_DctM"/>
</dbReference>
<keyword evidence="11" id="KW-1185">Reference proteome</keyword>
<evidence type="ECO:0000256" key="2">
    <source>
        <dbReference type="ARBA" id="ARBA00022475"/>
    </source>
</evidence>
<name>A0A059E042_9PROT</name>
<evidence type="ECO:0000313" key="10">
    <source>
        <dbReference type="EMBL" id="KCZ59866.1"/>
    </source>
</evidence>
<dbReference type="Pfam" id="PF06808">
    <property type="entry name" value="DctM"/>
    <property type="match status" value="1"/>
</dbReference>
<organism evidence="10 11">
    <name type="scientific">Hyphomonas atlantica</name>
    <dbReference type="NCBI Taxonomy" id="1280948"/>
    <lineage>
        <taxon>Bacteria</taxon>
        <taxon>Pseudomonadati</taxon>
        <taxon>Pseudomonadota</taxon>
        <taxon>Alphaproteobacteria</taxon>
        <taxon>Hyphomonadales</taxon>
        <taxon>Hyphomonadaceae</taxon>
        <taxon>Hyphomonas</taxon>
    </lineage>
</organism>
<evidence type="ECO:0000256" key="3">
    <source>
        <dbReference type="ARBA" id="ARBA00022519"/>
    </source>
</evidence>
<protein>
    <recommendedName>
        <fullName evidence="9">TRAP C4-dicarboxylate transport system permease DctM subunit domain-containing protein</fullName>
    </recommendedName>
</protein>
<feature type="transmembrane region" description="Helical" evidence="8">
    <location>
        <begin position="302"/>
        <end position="320"/>
    </location>
</feature>
<gene>
    <name evidence="10" type="ORF">HY36_06970</name>
</gene>
<keyword evidence="7" id="KW-0813">Transport</keyword>
<feature type="transmembrane region" description="Helical" evidence="8">
    <location>
        <begin position="416"/>
        <end position="434"/>
    </location>
</feature>
<keyword evidence="2" id="KW-1003">Cell membrane</keyword>
<feature type="transmembrane region" description="Helical" evidence="8">
    <location>
        <begin position="152"/>
        <end position="177"/>
    </location>
</feature>
<keyword evidence="4 8" id="KW-0812">Transmembrane</keyword>
<keyword evidence="3 7" id="KW-0997">Cell inner membrane</keyword>
<sequence length="532" mass="55470">MEASMELEVILAISMFVCAVLALLAGYQVALTLGGVALLFALVGIGIGVFDEAFLRNLPSRILGGSIMQNQTLIAVPLFVLMGVILERSRVAEDLLHIASRLLGKVRGGLGYAVVLVGALLAASTGIVGATVITMTLIALPTMIRQGYDPRLATGTIAASGTLGQIIPPSIVLILLADAISNAASQASQATGAAGSFVVSVGDLFAGALIPGLLLVGLYLGWIALTAIRKPHRCPPVQDDDSPPLTAREIAFGLGAPLLLIIAVLGAILGGVAPPTEAAAIGVAGAILLAGLRLADDEHEQRVSWLLIAGLASVVTIIVLRNMFDLRTGVAEIGLANEFGIVLTILASIVFFAGVAAGLIVLRRVRQLLPALKSATQITSMVFLILIGASLFSLVFRGYGGDDIVADVLHAMPGGRWGALVITMLVMFVLGFFLDFIEIVFVVVPLVAPPLIILGFDPVWLAILMALNLQTSFLTPPFGFALFYLRGAAPPSIKTMQIWQGAIPFIMLQLILIGLVAAIPALATWLPAVTAR</sequence>
<feature type="transmembrane region" description="Helical" evidence="8">
    <location>
        <begin position="374"/>
        <end position="396"/>
    </location>
</feature>
<dbReference type="PANTHER" id="PTHR33362">
    <property type="entry name" value="SIALIC ACID TRAP TRANSPORTER PERMEASE PROTEIN SIAT-RELATED"/>
    <property type="match status" value="1"/>
</dbReference>
<keyword evidence="6 8" id="KW-0472">Membrane</keyword>
<dbReference type="EMBL" id="AWFH01000034">
    <property type="protein sequence ID" value="KCZ59866.1"/>
    <property type="molecule type" value="Genomic_DNA"/>
</dbReference>
<dbReference type="GO" id="GO:0022857">
    <property type="term" value="F:transmembrane transporter activity"/>
    <property type="evidence" value="ECO:0007669"/>
    <property type="project" value="UniProtKB-UniRule"/>
</dbReference>